<dbReference type="GO" id="GO:0008270">
    <property type="term" value="F:zinc ion binding"/>
    <property type="evidence" value="ECO:0007669"/>
    <property type="project" value="UniProtKB-KW"/>
</dbReference>
<feature type="domain" description="C2H2-type" evidence="2">
    <location>
        <begin position="30"/>
        <end position="63"/>
    </location>
</feature>
<keyword evidence="5" id="KW-1185">Reference proteome</keyword>
<dbReference type="Proteomes" id="UP001347796">
    <property type="component" value="Unassembled WGS sequence"/>
</dbReference>
<protein>
    <recommendedName>
        <fullName evidence="2">C2H2-type domain-containing protein</fullName>
    </recommendedName>
</protein>
<evidence type="ECO:0000256" key="1">
    <source>
        <dbReference type="PROSITE-ProRule" id="PRU00042"/>
    </source>
</evidence>
<gene>
    <name evidence="3" type="ORF">SNE40_012627</name>
    <name evidence="4" type="ORF">SNE40_012628</name>
</gene>
<keyword evidence="1" id="KW-0479">Metal-binding</keyword>
<dbReference type="Gene3D" id="3.30.160.60">
    <property type="entry name" value="Classic Zinc Finger"/>
    <property type="match status" value="1"/>
</dbReference>
<sequence length="206" mass="23416">MEACVECGKVFSKRCHVLRHLRERHNPIFYRCHTCTKEFRRKEYLRQHKCKGIAPKNDGNKRPTEADPLEAAIKDTIGELAQEPPSTSFSTATVAAARDISPNRDVYIPNRSPSSEEEINGAPYPDFNIWDYHTSPDHIVGESWTTLPTSRSDIWSNRDPNMDSRFKVPIQQDLMEALREDPFLSPQLSASDLCTSAFISGLGYQC</sequence>
<evidence type="ECO:0000259" key="2">
    <source>
        <dbReference type="PROSITE" id="PS50157"/>
    </source>
</evidence>
<dbReference type="EMBL" id="JAZGQO010000008">
    <property type="protein sequence ID" value="KAK6180482.1"/>
    <property type="molecule type" value="Genomic_DNA"/>
</dbReference>
<dbReference type="PROSITE" id="PS00028">
    <property type="entry name" value="ZINC_FINGER_C2H2_1"/>
    <property type="match status" value="1"/>
</dbReference>
<name>A0AAN8JM46_PATCE</name>
<feature type="domain" description="C2H2-type" evidence="2">
    <location>
        <begin position="2"/>
        <end position="25"/>
    </location>
</feature>
<dbReference type="InterPro" id="IPR013087">
    <property type="entry name" value="Znf_C2H2_type"/>
</dbReference>
<dbReference type="Pfam" id="PF00096">
    <property type="entry name" value="zf-C2H2"/>
    <property type="match status" value="1"/>
</dbReference>
<comment type="caution">
    <text evidence="4">The sequence shown here is derived from an EMBL/GenBank/DDBJ whole genome shotgun (WGS) entry which is preliminary data.</text>
</comment>
<keyword evidence="1" id="KW-0863">Zinc-finger</keyword>
<proteinExistence type="predicted"/>
<dbReference type="EMBL" id="JAZGQO010000008">
    <property type="protein sequence ID" value="KAK6180481.1"/>
    <property type="molecule type" value="Genomic_DNA"/>
</dbReference>
<evidence type="ECO:0000313" key="5">
    <source>
        <dbReference type="Proteomes" id="UP001347796"/>
    </source>
</evidence>
<accession>A0AAN8JM46</accession>
<dbReference type="AlphaFoldDB" id="A0AAN8JM46"/>
<dbReference type="InterPro" id="IPR036236">
    <property type="entry name" value="Znf_C2H2_sf"/>
</dbReference>
<evidence type="ECO:0000313" key="3">
    <source>
        <dbReference type="EMBL" id="KAK6180481.1"/>
    </source>
</evidence>
<evidence type="ECO:0000313" key="4">
    <source>
        <dbReference type="EMBL" id="KAK6180482.1"/>
    </source>
</evidence>
<reference evidence="4 5" key="1">
    <citation type="submission" date="2024-01" db="EMBL/GenBank/DDBJ databases">
        <title>The genome of the rayed Mediterranean limpet Patella caerulea (Linnaeus, 1758).</title>
        <authorList>
            <person name="Anh-Thu Weber A."/>
            <person name="Halstead-Nussloch G."/>
        </authorList>
    </citation>
    <scope>NUCLEOTIDE SEQUENCE [LARGE SCALE GENOMIC DNA]</scope>
    <source>
        <strain evidence="4">AATW-2023a</strain>
        <tissue evidence="4">Whole specimen</tissue>
    </source>
</reference>
<keyword evidence="1" id="KW-0862">Zinc</keyword>
<dbReference type="SUPFAM" id="SSF57667">
    <property type="entry name" value="beta-beta-alpha zinc fingers"/>
    <property type="match status" value="1"/>
</dbReference>
<dbReference type="PROSITE" id="PS50157">
    <property type="entry name" value="ZINC_FINGER_C2H2_2"/>
    <property type="match status" value="2"/>
</dbReference>
<organism evidence="4 5">
    <name type="scientific">Patella caerulea</name>
    <name type="common">Rayed Mediterranean limpet</name>
    <dbReference type="NCBI Taxonomy" id="87958"/>
    <lineage>
        <taxon>Eukaryota</taxon>
        <taxon>Metazoa</taxon>
        <taxon>Spiralia</taxon>
        <taxon>Lophotrochozoa</taxon>
        <taxon>Mollusca</taxon>
        <taxon>Gastropoda</taxon>
        <taxon>Patellogastropoda</taxon>
        <taxon>Patelloidea</taxon>
        <taxon>Patellidae</taxon>
        <taxon>Patella</taxon>
    </lineage>
</organism>